<organism evidence="2 3">
    <name type="scientific">Lysobacter arseniciresistens ZS79</name>
    <dbReference type="NCBI Taxonomy" id="913325"/>
    <lineage>
        <taxon>Bacteria</taxon>
        <taxon>Pseudomonadati</taxon>
        <taxon>Pseudomonadota</taxon>
        <taxon>Gammaproteobacteria</taxon>
        <taxon>Lysobacterales</taxon>
        <taxon>Lysobacteraceae</taxon>
        <taxon>Novilysobacter</taxon>
    </lineage>
</organism>
<dbReference type="EMBL" id="AVPT01000002">
    <property type="protein sequence ID" value="KGM57573.1"/>
    <property type="molecule type" value="Genomic_DNA"/>
</dbReference>
<accession>A0A0A0F5C5</accession>
<dbReference type="RefSeq" id="WP_036207296.1">
    <property type="nucleotide sequence ID" value="NZ_AVPT01000002.1"/>
</dbReference>
<keyword evidence="3" id="KW-1185">Reference proteome</keyword>
<dbReference type="PANTHER" id="PTHR35841:SF1">
    <property type="entry name" value="PHOSPHONATES-BINDING PERIPLASMIC PROTEIN"/>
    <property type="match status" value="1"/>
</dbReference>
<dbReference type="SUPFAM" id="SSF53850">
    <property type="entry name" value="Periplasmic binding protein-like II"/>
    <property type="match status" value="1"/>
</dbReference>
<comment type="caution">
    <text evidence="2">The sequence shown here is derived from an EMBL/GenBank/DDBJ whole genome shotgun (WGS) entry which is preliminary data.</text>
</comment>
<feature type="chain" id="PRO_5001969503" evidence="1">
    <location>
        <begin position="24"/>
        <end position="304"/>
    </location>
</feature>
<keyword evidence="1" id="KW-0732">Signal</keyword>
<dbReference type="Proteomes" id="UP000029989">
    <property type="component" value="Unassembled WGS sequence"/>
</dbReference>
<dbReference type="STRING" id="913325.N799_05825"/>
<evidence type="ECO:0000256" key="1">
    <source>
        <dbReference type="SAM" id="SignalP"/>
    </source>
</evidence>
<dbReference type="PANTHER" id="PTHR35841">
    <property type="entry name" value="PHOSPHONATES-BINDING PERIPLASMIC PROTEIN"/>
    <property type="match status" value="1"/>
</dbReference>
<evidence type="ECO:0000313" key="3">
    <source>
        <dbReference type="Proteomes" id="UP000029989"/>
    </source>
</evidence>
<dbReference type="Pfam" id="PF12974">
    <property type="entry name" value="Phosphonate-bd"/>
    <property type="match status" value="1"/>
</dbReference>
<sequence length="304" mass="33851">MACLRRLATLLLAASIWATPASAADDGVLVLGRISDDPGTHYGQLEPLLDYVVPRMADVGIREGRILMARDSQQMASYLRRGRVDWVTETAGTGMLLRERAGAEPLLVTERDGTSHYHSIFFARRDSGIESLDDLRGHRIAFQRPSSTSAYFAPAGELLARGIELEILLSPLDRIGTDALGYVFARSELNIATWVHKELVDAGVMSNLDWTNPRRMPPAFKADLVVIGRTEDYPRAVELVRGDMDPRVRERLRQVLVEAAGDPDAREAMLRFFQTTRFLPVDPASQQALERIRTGVARVRAEVE</sequence>
<name>A0A0A0F5C5_9GAMM</name>
<dbReference type="AlphaFoldDB" id="A0A0A0F5C5"/>
<dbReference type="Gene3D" id="3.40.190.10">
    <property type="entry name" value="Periplasmic binding protein-like II"/>
    <property type="match status" value="2"/>
</dbReference>
<dbReference type="eggNOG" id="COG3221">
    <property type="taxonomic scope" value="Bacteria"/>
</dbReference>
<protein>
    <submittedName>
        <fullName evidence="2">Metal-binding protein</fullName>
    </submittedName>
</protein>
<gene>
    <name evidence="2" type="ORF">N799_05825</name>
</gene>
<evidence type="ECO:0000313" key="2">
    <source>
        <dbReference type="EMBL" id="KGM57573.1"/>
    </source>
</evidence>
<proteinExistence type="predicted"/>
<reference evidence="2 3" key="1">
    <citation type="journal article" date="2015" name="Stand. Genomic Sci.">
        <title>Genomic information of the arsenic-resistant bacterium Lysobacter arseniciresistens type strain ZS79(T) and comparison of Lysobacter draft genomes.</title>
        <authorList>
            <person name="Liu L."/>
            <person name="Zhang S."/>
            <person name="Luo M."/>
            <person name="Wang G."/>
        </authorList>
    </citation>
    <scope>NUCLEOTIDE SEQUENCE [LARGE SCALE GENOMIC DNA]</scope>
    <source>
        <strain evidence="2 3">ZS79</strain>
    </source>
</reference>
<feature type="signal peptide" evidence="1">
    <location>
        <begin position="1"/>
        <end position="23"/>
    </location>
</feature>